<dbReference type="PANTHER" id="PTHR48081:SF8">
    <property type="entry name" value="ALPHA_BETA HYDROLASE FOLD-3 DOMAIN-CONTAINING PROTEIN-RELATED"/>
    <property type="match status" value="1"/>
</dbReference>
<evidence type="ECO:0000256" key="4">
    <source>
        <dbReference type="SAM" id="MobiDB-lite"/>
    </source>
</evidence>
<keyword evidence="2" id="KW-0378">Hydrolase</keyword>
<dbReference type="Gene3D" id="3.40.50.1820">
    <property type="entry name" value="alpha/beta hydrolase"/>
    <property type="match status" value="1"/>
</dbReference>
<dbReference type="SUPFAM" id="SSF53474">
    <property type="entry name" value="alpha/beta-Hydrolases"/>
    <property type="match status" value="1"/>
</dbReference>
<reference evidence="6 7" key="1">
    <citation type="submission" date="2020-08" db="EMBL/GenBank/DDBJ databases">
        <title>Whole genome shotgun sequence of Actinocatenispora thailandica NBRC 105041.</title>
        <authorList>
            <person name="Komaki H."/>
            <person name="Tamura T."/>
        </authorList>
    </citation>
    <scope>NUCLEOTIDE SEQUENCE [LARGE SCALE GENOMIC DNA]</scope>
    <source>
        <strain evidence="6 7">NBRC 105041</strain>
    </source>
</reference>
<proteinExistence type="inferred from homology"/>
<dbReference type="InterPro" id="IPR029058">
    <property type="entry name" value="AB_hydrolase_fold"/>
</dbReference>
<dbReference type="AlphaFoldDB" id="A0A7R7HZQ5"/>
<sequence length="313" mass="33302">METSARQPNLDPAAALVIEHMAQTMNIDPDSAPEQVRGDFAATTAWLREPSSPAAGIRSEDRTIDGPDTSVPVRLYTPPSRSTPDTVVYMHGGGWVVGGLDTADVTARNLCSIVGATVVSVGYRLAPEHPFPAATTDCATVIRWAAGRQPRWLGVAGDSAGGNLAAAMANEFPDLIDGQLLLYPALDPRQDTASYRTFAEGYQLTSAAMDYYWRSYTTPEQSQHPTAAPALHGELSSAPAAVVATAHFDPLHDEGRAYAVRLVEAGVPTVYLPAATLPHGWADMTDRVPAAARALRSAVSAFAELRNRAVQEP</sequence>
<dbReference type="PROSITE" id="PS01174">
    <property type="entry name" value="LIPASE_GDXG_SER"/>
    <property type="match status" value="1"/>
</dbReference>
<protein>
    <recommendedName>
        <fullName evidence="5">Alpha/beta hydrolase fold-3 domain-containing protein</fullName>
    </recommendedName>
</protein>
<dbReference type="PANTHER" id="PTHR48081">
    <property type="entry name" value="AB HYDROLASE SUPERFAMILY PROTEIN C4A8.06C"/>
    <property type="match status" value="1"/>
</dbReference>
<evidence type="ECO:0000256" key="3">
    <source>
        <dbReference type="PROSITE-ProRule" id="PRU10038"/>
    </source>
</evidence>
<evidence type="ECO:0000256" key="2">
    <source>
        <dbReference type="ARBA" id="ARBA00022801"/>
    </source>
</evidence>
<dbReference type="GO" id="GO:0016787">
    <property type="term" value="F:hydrolase activity"/>
    <property type="evidence" value="ECO:0007669"/>
    <property type="project" value="UniProtKB-KW"/>
</dbReference>
<evidence type="ECO:0000313" key="6">
    <source>
        <dbReference type="EMBL" id="BCJ37776.1"/>
    </source>
</evidence>
<dbReference type="Pfam" id="PF07859">
    <property type="entry name" value="Abhydrolase_3"/>
    <property type="match status" value="1"/>
</dbReference>
<dbReference type="InterPro" id="IPR033140">
    <property type="entry name" value="Lipase_GDXG_put_SER_AS"/>
</dbReference>
<evidence type="ECO:0000259" key="5">
    <source>
        <dbReference type="Pfam" id="PF07859"/>
    </source>
</evidence>
<keyword evidence="7" id="KW-1185">Reference proteome</keyword>
<evidence type="ECO:0000313" key="7">
    <source>
        <dbReference type="Proteomes" id="UP000611640"/>
    </source>
</evidence>
<evidence type="ECO:0000256" key="1">
    <source>
        <dbReference type="ARBA" id="ARBA00010515"/>
    </source>
</evidence>
<feature type="region of interest" description="Disordered" evidence="4">
    <location>
        <begin position="51"/>
        <end position="74"/>
    </location>
</feature>
<dbReference type="RefSeq" id="WP_203963935.1">
    <property type="nucleotide sequence ID" value="NZ_AP023355.1"/>
</dbReference>
<feature type="active site" evidence="3">
    <location>
        <position position="159"/>
    </location>
</feature>
<accession>A0A7R7HZQ5</accession>
<comment type="similarity">
    <text evidence="1">Belongs to the 'GDXG' lipolytic enzyme family.</text>
</comment>
<dbReference type="InterPro" id="IPR050300">
    <property type="entry name" value="GDXG_lipolytic_enzyme"/>
</dbReference>
<dbReference type="InterPro" id="IPR013094">
    <property type="entry name" value="AB_hydrolase_3"/>
</dbReference>
<dbReference type="EMBL" id="AP023355">
    <property type="protein sequence ID" value="BCJ37776.1"/>
    <property type="molecule type" value="Genomic_DNA"/>
</dbReference>
<organism evidence="6 7">
    <name type="scientific">Actinocatenispora thailandica</name>
    <dbReference type="NCBI Taxonomy" id="227318"/>
    <lineage>
        <taxon>Bacteria</taxon>
        <taxon>Bacillati</taxon>
        <taxon>Actinomycetota</taxon>
        <taxon>Actinomycetes</taxon>
        <taxon>Micromonosporales</taxon>
        <taxon>Micromonosporaceae</taxon>
        <taxon>Actinocatenispora</taxon>
    </lineage>
</organism>
<feature type="domain" description="Alpha/beta hydrolase fold-3" evidence="5">
    <location>
        <begin position="87"/>
        <end position="282"/>
    </location>
</feature>
<dbReference type="KEGG" id="atl:Athai_52790"/>
<gene>
    <name evidence="6" type="ORF">Athai_52790</name>
</gene>
<dbReference type="Proteomes" id="UP000611640">
    <property type="component" value="Chromosome"/>
</dbReference>
<name>A0A7R7HZQ5_9ACTN</name>